<dbReference type="EMBL" id="QJKJ01001325">
    <property type="protein sequence ID" value="RDY08201.1"/>
    <property type="molecule type" value="Genomic_DNA"/>
</dbReference>
<feature type="non-terminal residue" evidence="1">
    <location>
        <position position="1"/>
    </location>
</feature>
<name>A0A371HZM4_MUCPR</name>
<evidence type="ECO:0000313" key="1">
    <source>
        <dbReference type="EMBL" id="RDY08201.1"/>
    </source>
</evidence>
<proteinExistence type="predicted"/>
<comment type="caution">
    <text evidence="1">The sequence shown here is derived from an EMBL/GenBank/DDBJ whole genome shotgun (WGS) entry which is preliminary data.</text>
</comment>
<dbReference type="AlphaFoldDB" id="A0A371HZM4"/>
<accession>A0A371HZM4</accession>
<organism evidence="1 2">
    <name type="scientific">Mucuna pruriens</name>
    <name type="common">Velvet bean</name>
    <name type="synonym">Dolichos pruriens</name>
    <dbReference type="NCBI Taxonomy" id="157652"/>
    <lineage>
        <taxon>Eukaryota</taxon>
        <taxon>Viridiplantae</taxon>
        <taxon>Streptophyta</taxon>
        <taxon>Embryophyta</taxon>
        <taxon>Tracheophyta</taxon>
        <taxon>Spermatophyta</taxon>
        <taxon>Magnoliopsida</taxon>
        <taxon>eudicotyledons</taxon>
        <taxon>Gunneridae</taxon>
        <taxon>Pentapetalae</taxon>
        <taxon>rosids</taxon>
        <taxon>fabids</taxon>
        <taxon>Fabales</taxon>
        <taxon>Fabaceae</taxon>
        <taxon>Papilionoideae</taxon>
        <taxon>50 kb inversion clade</taxon>
        <taxon>NPAAA clade</taxon>
        <taxon>indigoferoid/millettioid clade</taxon>
        <taxon>Phaseoleae</taxon>
        <taxon>Mucuna</taxon>
    </lineage>
</organism>
<sequence length="157" mass="17722">MIGFYNKFKSLLDELNELQPLPRTIMKNVLLMSKPPSLTQNQCTPFDEVIIVGNLGTSNPSVMSTLDIHLTGISRGHVLDSGTSRNTPSTFFVERGEMLERPFQIVVPTRDIMLVKKMGAINLNKVVKLHNVLFVPGFSYNLIFVHKLTQDLNYIMT</sequence>
<keyword evidence="2" id="KW-1185">Reference proteome</keyword>
<dbReference type="Proteomes" id="UP000257109">
    <property type="component" value="Unassembled WGS sequence"/>
</dbReference>
<dbReference type="OrthoDB" id="1937754at2759"/>
<reference evidence="1" key="1">
    <citation type="submission" date="2018-05" db="EMBL/GenBank/DDBJ databases">
        <title>Draft genome of Mucuna pruriens seed.</title>
        <authorList>
            <person name="Nnadi N.E."/>
            <person name="Vos R."/>
            <person name="Hasami M.H."/>
            <person name="Devisetty U.K."/>
            <person name="Aguiy J.C."/>
        </authorList>
    </citation>
    <scope>NUCLEOTIDE SEQUENCE [LARGE SCALE GENOMIC DNA]</scope>
    <source>
        <strain evidence="1">JCA_2017</strain>
    </source>
</reference>
<gene>
    <name evidence="1" type="ORF">CR513_07593</name>
</gene>
<protein>
    <submittedName>
        <fullName evidence="1">Uncharacterized protein</fullName>
    </submittedName>
</protein>
<evidence type="ECO:0000313" key="2">
    <source>
        <dbReference type="Proteomes" id="UP000257109"/>
    </source>
</evidence>